<reference evidence="2" key="1">
    <citation type="journal article" date="2016" name="Proc. Natl. Acad. Sci. U.S.A.">
        <title>Comparative genomics of biotechnologically important yeasts.</title>
        <authorList>
            <person name="Riley R."/>
            <person name="Haridas S."/>
            <person name="Wolfe K.H."/>
            <person name="Lopes M.R."/>
            <person name="Hittinger C.T."/>
            <person name="Goeker M."/>
            <person name="Salamov A.A."/>
            <person name="Wisecaver J.H."/>
            <person name="Long T.M."/>
            <person name="Calvey C.H."/>
            <person name="Aerts A.L."/>
            <person name="Barry K.W."/>
            <person name="Choi C."/>
            <person name="Clum A."/>
            <person name="Coughlan A.Y."/>
            <person name="Deshpande S."/>
            <person name="Douglass A.P."/>
            <person name="Hanson S.J."/>
            <person name="Klenk H.-P."/>
            <person name="LaButti K.M."/>
            <person name="Lapidus A."/>
            <person name="Lindquist E.A."/>
            <person name="Lipzen A.M."/>
            <person name="Meier-Kolthoff J.P."/>
            <person name="Ohm R.A."/>
            <person name="Otillar R.P."/>
            <person name="Pangilinan J.L."/>
            <person name="Peng Y."/>
            <person name="Rokas A."/>
            <person name="Rosa C.A."/>
            <person name="Scheuner C."/>
            <person name="Sibirny A.A."/>
            <person name="Slot J.C."/>
            <person name="Stielow J.B."/>
            <person name="Sun H."/>
            <person name="Kurtzman C.P."/>
            <person name="Blackwell M."/>
            <person name="Grigoriev I.V."/>
            <person name="Jeffries T.W."/>
        </authorList>
    </citation>
    <scope>NUCLEOTIDE SEQUENCE [LARGE SCALE GENOMIC DNA]</scope>
    <source>
        <strain evidence="2">NRRL Y-1626</strain>
    </source>
</reference>
<organism evidence="1 2">
    <name type="scientific">Hanseniaspora valbyensis NRRL Y-1626</name>
    <dbReference type="NCBI Taxonomy" id="766949"/>
    <lineage>
        <taxon>Eukaryota</taxon>
        <taxon>Fungi</taxon>
        <taxon>Dikarya</taxon>
        <taxon>Ascomycota</taxon>
        <taxon>Saccharomycotina</taxon>
        <taxon>Saccharomycetes</taxon>
        <taxon>Saccharomycodales</taxon>
        <taxon>Saccharomycodaceae</taxon>
        <taxon>Hanseniaspora</taxon>
    </lineage>
</organism>
<comment type="caution">
    <text evidence="1">The sequence shown here is derived from an EMBL/GenBank/DDBJ whole genome shotgun (WGS) entry which is preliminary data.</text>
</comment>
<dbReference type="OrthoDB" id="3970763at2759"/>
<sequence length="542" mass="61116">MSFGTSHAIFIKLGSYNTIVDIIPYNVYILGNGATSGNSNISIDNYYSNESNLYFSSRIYGNQLNTDNSFSLEQNDTFPTEIQDFIKKDKIVNWEHFKNFINLILQKIYEKIKEESTISNVSIFVVSSLNTTCLNQIFDLLMENPNVNQVRFIPIYLSLLYNYPMGNYLQHQNQSVGLSIGGPDALSIEDSYNVSGSLGKLYQDYILNNDLSSSTAALPNQIINLNVTTNSILLQNVSYLSSFQTNTGFQGNSLIIDIGYKESKIYFVEFFKNLREFETTLPIGCLDIIKDIKKNVENGNGSDINALLENGWVDFQLNETLSSGINKSLPGNFDDGDSNGNEELEELDVAKILASGEVNIPSREDANNTKPETVGKVVNYNISEFDAITKLVKAIYKISTLQTSNKFSNVLSFSKMLENIVIAGSISHNKSFKDSLIQLMKYEFQAEKEKTSIPNVNPFYYSIKYVHSAAYFPNWKEENAQQLAITPRSHNNNTFDSEIKGALIVSRYGFDQLISYPRSQYNTSYNYPIFDGIINLPRTTNL</sequence>
<keyword evidence="2" id="KW-1185">Reference proteome</keyword>
<evidence type="ECO:0000313" key="2">
    <source>
        <dbReference type="Proteomes" id="UP000092321"/>
    </source>
</evidence>
<proteinExistence type="predicted"/>
<dbReference type="AlphaFoldDB" id="A0A1B7TJ72"/>
<evidence type="ECO:0000313" key="1">
    <source>
        <dbReference type="EMBL" id="OBA28784.1"/>
    </source>
</evidence>
<dbReference type="Gene3D" id="3.30.420.40">
    <property type="match status" value="1"/>
</dbReference>
<dbReference type="Proteomes" id="UP000092321">
    <property type="component" value="Unassembled WGS sequence"/>
</dbReference>
<accession>A0A1B7TJ72</accession>
<gene>
    <name evidence="1" type="ORF">HANVADRAFT_51239</name>
</gene>
<protein>
    <recommendedName>
        <fullName evidence="3">Actin-like ATPase domain-containing protein</fullName>
    </recommendedName>
</protein>
<name>A0A1B7TJ72_9ASCO</name>
<evidence type="ECO:0008006" key="3">
    <source>
        <dbReference type="Google" id="ProtNLM"/>
    </source>
</evidence>
<dbReference type="EMBL" id="LXPE01000002">
    <property type="protein sequence ID" value="OBA28784.1"/>
    <property type="molecule type" value="Genomic_DNA"/>
</dbReference>